<dbReference type="RefSeq" id="WP_346042602.1">
    <property type="nucleotide sequence ID" value="NZ_BAAACP010000003.1"/>
</dbReference>
<evidence type="ECO:0000313" key="2">
    <source>
        <dbReference type="EMBL" id="GAA0862310.1"/>
    </source>
</evidence>
<reference evidence="2 3" key="1">
    <citation type="journal article" date="2019" name="Int. J. Syst. Evol. Microbiol.">
        <title>The Global Catalogue of Microorganisms (GCM) 10K type strain sequencing project: providing services to taxonomists for standard genome sequencing and annotation.</title>
        <authorList>
            <consortium name="The Broad Institute Genomics Platform"/>
            <consortium name="The Broad Institute Genome Sequencing Center for Infectious Disease"/>
            <person name="Wu L."/>
            <person name="Ma J."/>
        </authorList>
    </citation>
    <scope>NUCLEOTIDE SEQUENCE [LARGE SCALE GENOMIC DNA]</scope>
    <source>
        <strain evidence="2 3">JCM 6486</strain>
    </source>
</reference>
<protein>
    <submittedName>
        <fullName evidence="2">Lipoprotein</fullName>
    </submittedName>
</protein>
<evidence type="ECO:0000256" key="1">
    <source>
        <dbReference type="SAM" id="SignalP"/>
    </source>
</evidence>
<accession>A0ABN1LZB9</accession>
<keyword evidence="1" id="KW-0732">Signal</keyword>
<comment type="caution">
    <text evidence="2">The sequence shown here is derived from an EMBL/GenBank/DDBJ whole genome shotgun (WGS) entry which is preliminary data.</text>
</comment>
<dbReference type="PROSITE" id="PS51257">
    <property type="entry name" value="PROKAR_LIPOPROTEIN"/>
    <property type="match status" value="1"/>
</dbReference>
<dbReference type="EMBL" id="BAAACP010000003">
    <property type="protein sequence ID" value="GAA0862310.1"/>
    <property type="molecule type" value="Genomic_DNA"/>
</dbReference>
<organism evidence="2 3">
    <name type="scientific">Paraclostridium tenue</name>
    <dbReference type="NCBI Taxonomy" id="1737"/>
    <lineage>
        <taxon>Bacteria</taxon>
        <taxon>Bacillati</taxon>
        <taxon>Bacillota</taxon>
        <taxon>Clostridia</taxon>
        <taxon>Peptostreptococcales</taxon>
        <taxon>Peptostreptococcaceae</taxon>
        <taxon>Paraclostridium</taxon>
    </lineage>
</organism>
<keyword evidence="2" id="KW-0449">Lipoprotein</keyword>
<keyword evidence="3" id="KW-1185">Reference proteome</keyword>
<dbReference type="Proteomes" id="UP001400965">
    <property type="component" value="Unassembled WGS sequence"/>
</dbReference>
<name>A0ABN1LZB9_9FIRM</name>
<evidence type="ECO:0000313" key="3">
    <source>
        <dbReference type="Proteomes" id="UP001400965"/>
    </source>
</evidence>
<feature type="chain" id="PRO_5045828767" evidence="1">
    <location>
        <begin position="24"/>
        <end position="240"/>
    </location>
</feature>
<sequence>MRKVKLISIMLISILIISGCSMNKEQKVDKATQQKNITKVQNDISEIIGKDYDYVVKNMGKPYLTIYYINVDNYRNCKKLDFNQLLSKLDIELVYPKEGYENSALYIDIDNNKVVDVKSNEFAGISSGFENLPKYATKSNVIIDFYNNQNYLSMDKFKNVSLKSYEGKSMEYFSKSIGLDKPNAIAYSENNKKIISYYILDNNKDTLEDIIAITQENEKITNVSQVSRESIVNSIKKLIN</sequence>
<feature type="signal peptide" evidence="1">
    <location>
        <begin position="1"/>
        <end position="23"/>
    </location>
</feature>
<proteinExistence type="predicted"/>
<gene>
    <name evidence="2" type="ORF">GCM10008917_07140</name>
</gene>